<evidence type="ECO:0000259" key="7">
    <source>
        <dbReference type="PROSITE" id="PS50850"/>
    </source>
</evidence>
<protein>
    <submittedName>
        <fullName evidence="8">Major facilitator superfamily MFS_1</fullName>
    </submittedName>
</protein>
<keyword evidence="4 6" id="KW-1133">Transmembrane helix</keyword>
<dbReference type="SUPFAM" id="SSF103473">
    <property type="entry name" value="MFS general substrate transporter"/>
    <property type="match status" value="1"/>
</dbReference>
<dbReference type="Pfam" id="PF07690">
    <property type="entry name" value="MFS_1"/>
    <property type="match status" value="1"/>
</dbReference>
<sequence length="414" mass="43258">MKASNAPTTARPSVSRKHVIVLTSSAAVLYVLIEMVSGFSAIVTARVVGSPAVAGLGPAIVFGLAGMTSVPAGWLSDRVGRRPLLSGGFFIGGLGALAAGLSMGTQTVLWLWAAWILTGMGIGILRLLKAAAADLYPPQARTRGIGVVQTGALLGAYLGMAVATGRSPQATMRMLADPWFLVAILWIMGMIGTWGLLRPDPIQMAHAWETDQDVPHRSVLPRTGHRRIGAILLAISVIYGVMVMDMALAGEVLKQMGAGSRTIMIVMAVHFTGMFGPMRWAGGWATRTPRPRMALMGAVAMIAATATMAIVSLTPLTISISLFVVGVGWCIAWMAGLGELAEAVPPRERGTIMGMADFGSDIVAAIITLFGGVTLAHYHLTGLVILGVSAGGIAMGTIAWGWPTRRAKISADPI</sequence>
<dbReference type="AlphaFoldDB" id="G8TZA2"/>
<feature type="domain" description="Major facilitator superfamily (MFS) profile" evidence="7">
    <location>
        <begin position="19"/>
        <end position="408"/>
    </location>
</feature>
<dbReference type="InterPro" id="IPR005829">
    <property type="entry name" value="Sugar_transporter_CS"/>
</dbReference>
<feature type="transmembrane region" description="Helical" evidence="6">
    <location>
        <begin position="318"/>
        <end position="337"/>
    </location>
</feature>
<gene>
    <name evidence="8" type="ordered locus">Sulac_0530</name>
</gene>
<feature type="transmembrane region" description="Helical" evidence="6">
    <location>
        <begin position="20"/>
        <end position="43"/>
    </location>
</feature>
<dbReference type="PANTHER" id="PTHR23534:SF1">
    <property type="entry name" value="MAJOR FACILITATOR SUPERFAMILY PROTEIN"/>
    <property type="match status" value="1"/>
</dbReference>
<organism evidence="8 9">
    <name type="scientific">Sulfobacillus acidophilus (strain ATCC 700253 / DSM 10332 / NAL)</name>
    <dbReference type="NCBI Taxonomy" id="679936"/>
    <lineage>
        <taxon>Bacteria</taxon>
        <taxon>Bacillati</taxon>
        <taxon>Bacillota</taxon>
        <taxon>Clostridia</taxon>
        <taxon>Eubacteriales</taxon>
        <taxon>Clostridiales Family XVII. Incertae Sedis</taxon>
        <taxon>Sulfobacillus</taxon>
    </lineage>
</organism>
<feature type="transmembrane region" description="Helical" evidence="6">
    <location>
        <begin position="140"/>
        <end position="159"/>
    </location>
</feature>
<dbReference type="HOGENOM" id="CLU_047644_0_0_9"/>
<feature type="transmembrane region" description="Helical" evidence="6">
    <location>
        <begin position="262"/>
        <end position="281"/>
    </location>
</feature>
<keyword evidence="9" id="KW-1185">Reference proteome</keyword>
<dbReference type="InterPro" id="IPR020846">
    <property type="entry name" value="MFS_dom"/>
</dbReference>
<evidence type="ECO:0000256" key="4">
    <source>
        <dbReference type="ARBA" id="ARBA00022989"/>
    </source>
</evidence>
<accession>G8TZA2</accession>
<keyword evidence="2" id="KW-0813">Transport</keyword>
<feature type="transmembrane region" description="Helical" evidence="6">
    <location>
        <begin position="293"/>
        <end position="312"/>
    </location>
</feature>
<dbReference type="KEGG" id="sap:Sulac_0530"/>
<dbReference type="PANTHER" id="PTHR23534">
    <property type="entry name" value="MFS PERMEASE"/>
    <property type="match status" value="1"/>
</dbReference>
<feature type="transmembrane region" description="Helical" evidence="6">
    <location>
        <begin position="109"/>
        <end position="128"/>
    </location>
</feature>
<keyword evidence="3 6" id="KW-0812">Transmembrane</keyword>
<dbReference type="PROSITE" id="PS50850">
    <property type="entry name" value="MFS"/>
    <property type="match status" value="1"/>
</dbReference>
<evidence type="ECO:0000256" key="1">
    <source>
        <dbReference type="ARBA" id="ARBA00004651"/>
    </source>
</evidence>
<reference evidence="8 9" key="2">
    <citation type="journal article" date="2012" name="Stand. Genomic Sci.">
        <title>Complete genome sequence of the moderately thermophilic mineral-sulfide-oxidizing firmicute Sulfobacillus acidophilus type strain (NAL(T)).</title>
        <authorList>
            <person name="Anderson I."/>
            <person name="Chertkov O."/>
            <person name="Chen A."/>
            <person name="Saunders E."/>
            <person name="Lapidus A."/>
            <person name="Nolan M."/>
            <person name="Lucas S."/>
            <person name="Hammon N."/>
            <person name="Deshpande S."/>
            <person name="Cheng J.F."/>
            <person name="Han C."/>
            <person name="Tapia R."/>
            <person name="Goodwin L.A."/>
            <person name="Pitluck S."/>
            <person name="Liolios K."/>
            <person name="Pagani I."/>
            <person name="Ivanova N."/>
            <person name="Mikhailova N."/>
            <person name="Pati A."/>
            <person name="Palaniappan K."/>
            <person name="Land M."/>
            <person name="Pan C."/>
            <person name="Rohde M."/>
            <person name="Pukall R."/>
            <person name="Goker M."/>
            <person name="Detter J.C."/>
            <person name="Woyke T."/>
            <person name="Bristow J."/>
            <person name="Eisen J.A."/>
            <person name="Markowitz V."/>
            <person name="Hugenholtz P."/>
            <person name="Kyrpides N.C."/>
            <person name="Klenk H.P."/>
            <person name="Mavromatis K."/>
        </authorList>
    </citation>
    <scope>NUCLEOTIDE SEQUENCE [LARGE SCALE GENOMIC DNA]</scope>
    <source>
        <strain evidence="9">ATCC 700253 / DSM 10332 / NAL</strain>
    </source>
</reference>
<feature type="transmembrane region" description="Helical" evidence="6">
    <location>
        <begin position="228"/>
        <end position="250"/>
    </location>
</feature>
<evidence type="ECO:0000256" key="2">
    <source>
        <dbReference type="ARBA" id="ARBA00022448"/>
    </source>
</evidence>
<dbReference type="Proteomes" id="UP000005439">
    <property type="component" value="Chromosome"/>
</dbReference>
<reference evidence="9" key="1">
    <citation type="submission" date="2011-12" db="EMBL/GenBank/DDBJ databases">
        <title>The complete genome of chromosome of Sulfobacillus acidophilus DSM 10332.</title>
        <authorList>
            <person name="Lucas S."/>
            <person name="Han J."/>
            <person name="Lapidus A."/>
            <person name="Bruce D."/>
            <person name="Goodwin L."/>
            <person name="Pitluck S."/>
            <person name="Peters L."/>
            <person name="Kyrpides N."/>
            <person name="Mavromatis K."/>
            <person name="Ivanova N."/>
            <person name="Mikhailova N."/>
            <person name="Chertkov O."/>
            <person name="Saunders E."/>
            <person name="Detter J.C."/>
            <person name="Tapia R."/>
            <person name="Han C."/>
            <person name="Land M."/>
            <person name="Hauser L."/>
            <person name="Markowitz V."/>
            <person name="Cheng J.-F."/>
            <person name="Hugenholtz P."/>
            <person name="Woyke T."/>
            <person name="Wu D."/>
            <person name="Pukall R."/>
            <person name="Gehrich-Schroeter G."/>
            <person name="Schneider S."/>
            <person name="Klenk H.-P."/>
            <person name="Eisen J.A."/>
        </authorList>
    </citation>
    <scope>NUCLEOTIDE SEQUENCE [LARGE SCALE GENOMIC DNA]</scope>
    <source>
        <strain evidence="9">ATCC 700253 / DSM 10332 / NAL</strain>
    </source>
</reference>
<dbReference type="InterPro" id="IPR011701">
    <property type="entry name" value="MFS"/>
</dbReference>
<dbReference type="GO" id="GO:0022857">
    <property type="term" value="F:transmembrane transporter activity"/>
    <property type="evidence" value="ECO:0007669"/>
    <property type="project" value="InterPro"/>
</dbReference>
<feature type="transmembrane region" description="Helical" evidence="6">
    <location>
        <begin position="55"/>
        <end position="75"/>
    </location>
</feature>
<evidence type="ECO:0000256" key="6">
    <source>
        <dbReference type="SAM" id="Phobius"/>
    </source>
</evidence>
<evidence type="ECO:0000256" key="3">
    <source>
        <dbReference type="ARBA" id="ARBA00022692"/>
    </source>
</evidence>
<evidence type="ECO:0000313" key="9">
    <source>
        <dbReference type="Proteomes" id="UP000005439"/>
    </source>
</evidence>
<dbReference type="EMBL" id="CP003179">
    <property type="protein sequence ID" value="AEW04071.1"/>
    <property type="molecule type" value="Genomic_DNA"/>
</dbReference>
<proteinExistence type="predicted"/>
<feature type="transmembrane region" description="Helical" evidence="6">
    <location>
        <begin position="179"/>
        <end position="197"/>
    </location>
</feature>
<name>G8TZA2_SULAD</name>
<feature type="transmembrane region" description="Helical" evidence="6">
    <location>
        <begin position="358"/>
        <end position="378"/>
    </location>
</feature>
<dbReference type="GO" id="GO:0005886">
    <property type="term" value="C:plasma membrane"/>
    <property type="evidence" value="ECO:0007669"/>
    <property type="project" value="UniProtKB-SubCell"/>
</dbReference>
<dbReference type="PROSITE" id="PS00216">
    <property type="entry name" value="SUGAR_TRANSPORT_1"/>
    <property type="match status" value="1"/>
</dbReference>
<feature type="transmembrane region" description="Helical" evidence="6">
    <location>
        <begin position="384"/>
        <end position="402"/>
    </location>
</feature>
<evidence type="ECO:0000256" key="5">
    <source>
        <dbReference type="ARBA" id="ARBA00023136"/>
    </source>
</evidence>
<dbReference type="Gene3D" id="1.20.1250.20">
    <property type="entry name" value="MFS general substrate transporter like domains"/>
    <property type="match status" value="1"/>
</dbReference>
<comment type="subcellular location">
    <subcellularLocation>
        <location evidence="1">Cell membrane</location>
        <topology evidence="1">Multi-pass membrane protein</topology>
    </subcellularLocation>
</comment>
<evidence type="ECO:0000313" key="8">
    <source>
        <dbReference type="EMBL" id="AEW04071.1"/>
    </source>
</evidence>
<dbReference type="InterPro" id="IPR036259">
    <property type="entry name" value="MFS_trans_sf"/>
</dbReference>
<dbReference type="STRING" id="679936.Sulac_0530"/>
<keyword evidence="5 6" id="KW-0472">Membrane</keyword>
<feature type="transmembrane region" description="Helical" evidence="6">
    <location>
        <begin position="84"/>
        <end position="103"/>
    </location>
</feature>
<dbReference type="PATRIC" id="fig|679936.5.peg.556"/>